<keyword evidence="1" id="KW-0472">Membrane</keyword>
<name>X1NX50_9ZZZZ</name>
<comment type="caution">
    <text evidence="2">The sequence shown here is derived from an EMBL/GenBank/DDBJ whole genome shotgun (WGS) entry which is preliminary data.</text>
</comment>
<evidence type="ECO:0000313" key="2">
    <source>
        <dbReference type="EMBL" id="GAI48168.1"/>
    </source>
</evidence>
<gene>
    <name evidence="2" type="ORF">S06H3_60894</name>
</gene>
<keyword evidence="1" id="KW-1133">Transmembrane helix</keyword>
<dbReference type="AlphaFoldDB" id="X1NX50"/>
<protein>
    <submittedName>
        <fullName evidence="2">Uncharacterized protein</fullName>
    </submittedName>
</protein>
<evidence type="ECO:0000256" key="1">
    <source>
        <dbReference type="SAM" id="Phobius"/>
    </source>
</evidence>
<reference evidence="2" key="1">
    <citation type="journal article" date="2014" name="Front. Microbiol.">
        <title>High frequency of phylogenetically diverse reductive dehalogenase-homologous genes in deep subseafloor sedimentary metagenomes.</title>
        <authorList>
            <person name="Kawai M."/>
            <person name="Futagami T."/>
            <person name="Toyoda A."/>
            <person name="Takaki Y."/>
            <person name="Nishi S."/>
            <person name="Hori S."/>
            <person name="Arai W."/>
            <person name="Tsubouchi T."/>
            <person name="Morono Y."/>
            <person name="Uchiyama I."/>
            <person name="Ito T."/>
            <person name="Fujiyama A."/>
            <person name="Inagaki F."/>
            <person name="Takami H."/>
        </authorList>
    </citation>
    <scope>NUCLEOTIDE SEQUENCE</scope>
    <source>
        <strain evidence="2">Expedition CK06-06</strain>
    </source>
</reference>
<organism evidence="2">
    <name type="scientific">marine sediment metagenome</name>
    <dbReference type="NCBI Taxonomy" id="412755"/>
    <lineage>
        <taxon>unclassified sequences</taxon>
        <taxon>metagenomes</taxon>
        <taxon>ecological metagenomes</taxon>
    </lineage>
</organism>
<dbReference type="EMBL" id="BARV01039810">
    <property type="protein sequence ID" value="GAI48168.1"/>
    <property type="molecule type" value="Genomic_DNA"/>
</dbReference>
<feature type="transmembrane region" description="Helical" evidence="1">
    <location>
        <begin position="18"/>
        <end position="36"/>
    </location>
</feature>
<feature type="non-terminal residue" evidence="2">
    <location>
        <position position="39"/>
    </location>
</feature>
<accession>X1NX50</accession>
<proteinExistence type="predicted"/>
<sequence>MIEIIKNPNIDFIGKRKYGFIFSAVIITIALLLIFIKEP</sequence>
<keyword evidence="1" id="KW-0812">Transmembrane</keyword>